<dbReference type="AlphaFoldDB" id="V5GQ21"/>
<accession>V5GQ21</accession>
<feature type="signal peptide" evidence="1">
    <location>
        <begin position="1"/>
        <end position="22"/>
    </location>
</feature>
<organism evidence="2">
    <name type="scientific">Ixodes ricinus</name>
    <name type="common">Common tick</name>
    <name type="synonym">Acarus ricinus</name>
    <dbReference type="NCBI Taxonomy" id="34613"/>
    <lineage>
        <taxon>Eukaryota</taxon>
        <taxon>Metazoa</taxon>
        <taxon>Ecdysozoa</taxon>
        <taxon>Arthropoda</taxon>
        <taxon>Chelicerata</taxon>
        <taxon>Arachnida</taxon>
        <taxon>Acari</taxon>
        <taxon>Parasitiformes</taxon>
        <taxon>Ixodida</taxon>
        <taxon>Ixodoidea</taxon>
        <taxon>Ixodidae</taxon>
        <taxon>Ixodinae</taxon>
        <taxon>Ixodes</taxon>
    </lineage>
</organism>
<evidence type="ECO:0000313" key="2">
    <source>
        <dbReference type="EMBL" id="JAB72480.1"/>
    </source>
</evidence>
<sequence>MSETCCWITAALFFCLVTDSSGQEKTDFYTTMSTLSDLIQYGKKRFKASLLYYTKRLKIVQDSVLNFVQDSQPYDDLTSPSDVFDYLKHPVHAFQLHST</sequence>
<protein>
    <submittedName>
        <fullName evidence="2">Putative secreted protein</fullName>
    </submittedName>
</protein>
<feature type="chain" id="PRO_5004733925" evidence="1">
    <location>
        <begin position="23"/>
        <end position="99"/>
    </location>
</feature>
<keyword evidence="1" id="KW-0732">Signal</keyword>
<dbReference type="EMBL" id="GANP01011988">
    <property type="protein sequence ID" value="JAB72480.1"/>
    <property type="molecule type" value="mRNA"/>
</dbReference>
<proteinExistence type="evidence at transcript level"/>
<evidence type="ECO:0000256" key="1">
    <source>
        <dbReference type="SAM" id="SignalP"/>
    </source>
</evidence>
<reference evidence="2" key="1">
    <citation type="journal article" date="2015" name="Sci. Rep.">
        <title>Tissue- and time-dependent transcription in Ixodes ricinus salivary glands and midguts when blood feeding on the vertebrate host.</title>
        <authorList>
            <person name="Kotsyfakis M."/>
            <person name="Schwarz A."/>
            <person name="Erhart J."/>
            <person name="Ribeiro J.M."/>
        </authorList>
    </citation>
    <scope>NUCLEOTIDE SEQUENCE</scope>
    <source>
        <tissue evidence="2">Salivary gland and midgut</tissue>
    </source>
</reference>
<name>V5GQ21_IXORI</name>